<keyword evidence="6" id="KW-1185">Reference proteome</keyword>
<protein>
    <recommendedName>
        <fullName evidence="4">PHD-type domain-containing protein</fullName>
    </recommendedName>
</protein>
<dbReference type="InterPro" id="IPR059102">
    <property type="entry name" value="PHD_PHF7/G2E3-like"/>
</dbReference>
<organism evidence="5 6">
    <name type="scientific">Gallus gallus</name>
    <name type="common">Chicken</name>
    <dbReference type="NCBI Taxonomy" id="9031"/>
    <lineage>
        <taxon>Eukaryota</taxon>
        <taxon>Metazoa</taxon>
        <taxon>Chordata</taxon>
        <taxon>Craniata</taxon>
        <taxon>Vertebrata</taxon>
        <taxon>Euteleostomi</taxon>
        <taxon>Archelosauria</taxon>
        <taxon>Archosauria</taxon>
        <taxon>Dinosauria</taxon>
        <taxon>Saurischia</taxon>
        <taxon>Theropoda</taxon>
        <taxon>Coelurosauria</taxon>
        <taxon>Aves</taxon>
        <taxon>Neognathae</taxon>
        <taxon>Galloanserae</taxon>
        <taxon>Galliformes</taxon>
        <taxon>Phasianidae</taxon>
        <taxon>Phasianinae</taxon>
        <taxon>Gallus</taxon>
    </lineage>
</organism>
<dbReference type="InterPro" id="IPR011011">
    <property type="entry name" value="Znf_FYVE_PHD"/>
</dbReference>
<dbReference type="Gene3D" id="3.30.40.10">
    <property type="entry name" value="Zinc/RING finger domain, C3HC4 (zinc finger)"/>
    <property type="match status" value="2"/>
</dbReference>
<evidence type="ECO:0000256" key="2">
    <source>
        <dbReference type="ARBA" id="ARBA00022771"/>
    </source>
</evidence>
<dbReference type="SUPFAM" id="SSF57903">
    <property type="entry name" value="FYVE/PHD zinc finger"/>
    <property type="match status" value="1"/>
</dbReference>
<dbReference type="InterPro" id="IPR001965">
    <property type="entry name" value="Znf_PHD"/>
</dbReference>
<dbReference type="GO" id="GO:0005634">
    <property type="term" value="C:nucleus"/>
    <property type="evidence" value="ECO:0000318"/>
    <property type="project" value="GO_Central"/>
</dbReference>
<evidence type="ECO:0000256" key="1">
    <source>
        <dbReference type="ARBA" id="ARBA00022723"/>
    </source>
</evidence>
<dbReference type="SMART" id="SM00249">
    <property type="entry name" value="PHD"/>
    <property type="match status" value="3"/>
</dbReference>
<dbReference type="Ensembl" id="ENSGALT00010017686.1">
    <property type="protein sequence ID" value="ENSGALP00010009778.1"/>
    <property type="gene ID" value="ENSGALG00010007421.1"/>
</dbReference>
<name>A0A8V0XUL5_CHICK</name>
<dbReference type="PANTHER" id="PTHR12420">
    <property type="entry name" value="PHD FINGER PROTEIN"/>
    <property type="match status" value="1"/>
</dbReference>
<dbReference type="Pfam" id="PF26054">
    <property type="entry name" value="PHD_G2E3"/>
    <property type="match status" value="1"/>
</dbReference>
<evidence type="ECO:0000256" key="3">
    <source>
        <dbReference type="ARBA" id="ARBA00022833"/>
    </source>
</evidence>
<dbReference type="Proteomes" id="UP000000539">
    <property type="component" value="Chromosome 1"/>
</dbReference>
<dbReference type="GeneTree" id="ENSGT00950000182865"/>
<keyword evidence="2" id="KW-0863">Zinc-finger</keyword>
<keyword evidence="1" id="KW-0479">Metal-binding</keyword>
<dbReference type="InterPro" id="IPR034732">
    <property type="entry name" value="EPHD"/>
</dbReference>
<evidence type="ECO:0000259" key="4">
    <source>
        <dbReference type="PROSITE" id="PS51805"/>
    </source>
</evidence>
<dbReference type="GO" id="GO:0008270">
    <property type="term" value="F:zinc ion binding"/>
    <property type="evidence" value="ECO:0007669"/>
    <property type="project" value="UniProtKB-KW"/>
</dbReference>
<proteinExistence type="predicted"/>
<reference evidence="5" key="2">
    <citation type="submission" date="2025-05" db="UniProtKB">
        <authorList>
            <consortium name="Ensembl"/>
        </authorList>
    </citation>
    <scope>IDENTIFICATION</scope>
    <source>
        <strain evidence="5">broiler</strain>
    </source>
</reference>
<sequence length="345" mass="38302">VPCPKGRRRPPTRRSKVRATVLGDTRYSLLLLSALSSSVCMLCRRADVHPDICGPTLSESGLCVHKFCLVSSLRAPSAFQTRMLPLFLPVLMRSCSHCFVCGEKGASICCAETGCERSFHLPCATDGECVTHFFGRHRSFCCEHRPQQIVEADPEPDTACIICLEPVGDKKSYHTMVCPVCIQAWFHRSCIQVGALPLLCPAHTLAMSAGILRFQCPVCRDRMQFRTQMHILGIQIPARLVPSFRPSYEKLYEMHGLCDVSECLYTEGREQAEEEGPWELLVCTSCAVQGTHRHCSSLSESITSWESCTFLPLSPESCGECRSSPALREPTCPQKAVRRTSTLAL</sequence>
<dbReference type="Ensembl" id="ENSGALT00010018996.1">
    <property type="protein sequence ID" value="ENSGALP00010010545.1"/>
    <property type="gene ID" value="ENSGALG00010007971.1"/>
</dbReference>
<reference evidence="5" key="1">
    <citation type="submission" date="2020-11" db="EMBL/GenBank/DDBJ databases">
        <title>Gallus gallus (Chicken) genome, bGalGal1, GRCg7b, maternal haplotype autosomes + Z &amp; W.</title>
        <authorList>
            <person name="Warren W."/>
            <person name="Formenti G."/>
            <person name="Fedrigo O."/>
            <person name="Haase B."/>
            <person name="Mountcastle J."/>
            <person name="Balacco J."/>
            <person name="Tracey A."/>
            <person name="Schneider V."/>
            <person name="Okimoto R."/>
            <person name="Cheng H."/>
            <person name="Hawken R."/>
            <person name="Howe K."/>
            <person name="Jarvis E.D."/>
        </authorList>
    </citation>
    <scope>NUCLEOTIDE SEQUENCE [LARGE SCALE GENOMIC DNA]</scope>
    <source>
        <strain evidence="5">Broiler</strain>
    </source>
</reference>
<dbReference type="InterPro" id="IPR013083">
    <property type="entry name" value="Znf_RING/FYVE/PHD"/>
</dbReference>
<dbReference type="AlphaFoldDB" id="A0A8V0XUL5"/>
<evidence type="ECO:0000313" key="6">
    <source>
        <dbReference type="Proteomes" id="UP000000539"/>
    </source>
</evidence>
<evidence type="ECO:0000313" key="5">
    <source>
        <dbReference type="Ensembl" id="ENSGALP00010009688.1"/>
    </source>
</evidence>
<accession>A0A8V0XUL5</accession>
<dbReference type="Ensembl" id="ENSGALT00010017529.1">
    <property type="protein sequence ID" value="ENSGALP00010009688.1"/>
    <property type="gene ID" value="ENSGALG00010007362.1"/>
</dbReference>
<dbReference type="PROSITE" id="PS51805">
    <property type="entry name" value="EPHD"/>
    <property type="match status" value="1"/>
</dbReference>
<dbReference type="PANTHER" id="PTHR12420:SF47">
    <property type="entry name" value="PHD FINGER PROTEIN 7"/>
    <property type="match status" value="1"/>
</dbReference>
<keyword evidence="3" id="KW-0862">Zinc</keyword>
<dbReference type="InterPro" id="IPR051188">
    <property type="entry name" value="PHD-type_Zinc_Finger"/>
</dbReference>
<feature type="domain" description="PHD-type" evidence="4">
    <location>
        <begin position="37"/>
        <end position="145"/>
    </location>
</feature>